<evidence type="ECO:0000313" key="2">
    <source>
        <dbReference type="EMBL" id="KAK7852788.1"/>
    </source>
</evidence>
<evidence type="ECO:0000259" key="1">
    <source>
        <dbReference type="Pfam" id="PF03469"/>
    </source>
</evidence>
<protein>
    <submittedName>
        <fullName evidence="2">Factor of dna methylation 1</fullName>
    </submittedName>
</protein>
<dbReference type="PANTHER" id="PTHR21596">
    <property type="entry name" value="RIBONUCLEASE P SUBUNIT P38"/>
    <property type="match status" value="1"/>
</dbReference>
<reference evidence="2 3" key="1">
    <citation type="journal article" date="2018" name="Sci. Data">
        <title>The draft genome sequence of cork oak.</title>
        <authorList>
            <person name="Ramos A.M."/>
            <person name="Usie A."/>
            <person name="Barbosa P."/>
            <person name="Barros P.M."/>
            <person name="Capote T."/>
            <person name="Chaves I."/>
            <person name="Simoes F."/>
            <person name="Abreu I."/>
            <person name="Carrasquinho I."/>
            <person name="Faro C."/>
            <person name="Guimaraes J.B."/>
            <person name="Mendonca D."/>
            <person name="Nobrega F."/>
            <person name="Rodrigues L."/>
            <person name="Saibo N.J.M."/>
            <person name="Varela M.C."/>
            <person name="Egas C."/>
            <person name="Matos J."/>
            <person name="Miguel C.M."/>
            <person name="Oliveira M.M."/>
            <person name="Ricardo C.P."/>
            <person name="Goncalves S."/>
        </authorList>
    </citation>
    <scope>NUCLEOTIDE SEQUENCE [LARGE SCALE GENOMIC DNA]</scope>
    <source>
        <strain evidence="3">cv. HL8</strain>
    </source>
</reference>
<sequence length="267" mass="30013">MKPSFRSTIHDLTNFHSPGIMVVMETCISGSRASEILRTLPYDGIHTIDLVDYARGIWLLWRGDMVDMDVLTAMEQEILAIVKVLSSPSPWLLSSIYGSPRFEERQILWDNLCSVSLLHDLPWTIVGDYDDVIDGTEKLGGKPEVIDKGDSKLKKLRSVCGEEVYKTVVDALLELNDYNSSGRYVIPKLWNFNERRKANLKELLKECVAKALEYHFLTVSSKVPSARPRLNAKWDKPPPGWYKLNTDASIINCHTGAGGLLCDLSGT</sequence>
<dbReference type="InterPro" id="IPR005379">
    <property type="entry name" value="FDM1-5/IDN2_XH"/>
</dbReference>
<dbReference type="Pfam" id="PF03469">
    <property type="entry name" value="XH"/>
    <property type="match status" value="1"/>
</dbReference>
<dbReference type="AlphaFoldDB" id="A0AAW0LP13"/>
<dbReference type="InterPro" id="IPR045177">
    <property type="entry name" value="FDM1-5/IDN2"/>
</dbReference>
<dbReference type="GO" id="GO:0080188">
    <property type="term" value="P:gene silencing by siRNA-directed DNA methylation"/>
    <property type="evidence" value="ECO:0007669"/>
    <property type="project" value="InterPro"/>
</dbReference>
<name>A0AAW0LP13_QUESU</name>
<dbReference type="EMBL" id="PKMF04000072">
    <property type="protein sequence ID" value="KAK7852788.1"/>
    <property type="molecule type" value="Genomic_DNA"/>
</dbReference>
<organism evidence="2 3">
    <name type="scientific">Quercus suber</name>
    <name type="common">Cork oak</name>
    <dbReference type="NCBI Taxonomy" id="58331"/>
    <lineage>
        <taxon>Eukaryota</taxon>
        <taxon>Viridiplantae</taxon>
        <taxon>Streptophyta</taxon>
        <taxon>Embryophyta</taxon>
        <taxon>Tracheophyta</taxon>
        <taxon>Spermatophyta</taxon>
        <taxon>Magnoliopsida</taxon>
        <taxon>eudicotyledons</taxon>
        <taxon>Gunneridae</taxon>
        <taxon>Pentapetalae</taxon>
        <taxon>rosids</taxon>
        <taxon>fabids</taxon>
        <taxon>Fagales</taxon>
        <taxon>Fagaceae</taxon>
        <taxon>Quercus</taxon>
    </lineage>
</organism>
<gene>
    <name evidence="2" type="primary">FDM1_1</name>
    <name evidence="2" type="ORF">CFP56_038045</name>
</gene>
<evidence type="ECO:0000313" key="3">
    <source>
        <dbReference type="Proteomes" id="UP000237347"/>
    </source>
</evidence>
<accession>A0AAW0LP13</accession>
<feature type="domain" description="Factor of DNA methylation 1-5/IDN2" evidence="1">
    <location>
        <begin position="140"/>
        <end position="208"/>
    </location>
</feature>
<dbReference type="SUPFAM" id="SSF56219">
    <property type="entry name" value="DNase I-like"/>
    <property type="match status" value="1"/>
</dbReference>
<proteinExistence type="predicted"/>
<comment type="caution">
    <text evidence="2">The sequence shown here is derived from an EMBL/GenBank/DDBJ whole genome shotgun (WGS) entry which is preliminary data.</text>
</comment>
<keyword evidence="3" id="KW-1185">Reference proteome</keyword>
<dbReference type="PANTHER" id="PTHR21596:SF82">
    <property type="entry name" value="FACTOR OF DNA METHYLATION 5-LIKE"/>
    <property type="match status" value="1"/>
</dbReference>
<dbReference type="Proteomes" id="UP000237347">
    <property type="component" value="Unassembled WGS sequence"/>
</dbReference>
<dbReference type="InterPro" id="IPR036691">
    <property type="entry name" value="Endo/exonu/phosph_ase_sf"/>
</dbReference>